<dbReference type="PRINTS" id="PR00344">
    <property type="entry name" value="BCTRLSENSOR"/>
</dbReference>
<dbReference type="InterPro" id="IPR036097">
    <property type="entry name" value="HisK_dim/P_sf"/>
</dbReference>
<evidence type="ECO:0000256" key="5">
    <source>
        <dbReference type="ARBA" id="ARBA00022553"/>
    </source>
</evidence>
<evidence type="ECO:0000313" key="16">
    <source>
        <dbReference type="Proteomes" id="UP000657592"/>
    </source>
</evidence>
<comment type="catalytic activity">
    <reaction evidence="1">
        <text>ATP + protein L-histidine = ADP + protein N-phospho-L-histidine.</text>
        <dbReference type="EC" id="2.7.13.3"/>
    </reaction>
</comment>
<keyword evidence="6" id="KW-0808">Transferase</keyword>
<evidence type="ECO:0000259" key="13">
    <source>
        <dbReference type="PROSITE" id="PS50109"/>
    </source>
</evidence>
<keyword evidence="8" id="KW-0418">Kinase</keyword>
<reference evidence="15" key="1">
    <citation type="journal article" date="2014" name="Int. J. Syst. Evol. Microbiol.">
        <title>Complete genome sequence of Corynebacterium casei LMG S-19264T (=DSM 44701T), isolated from a smear-ripened cheese.</title>
        <authorList>
            <consortium name="US DOE Joint Genome Institute (JGI-PGF)"/>
            <person name="Walter F."/>
            <person name="Albersmeier A."/>
            <person name="Kalinowski J."/>
            <person name="Ruckert C."/>
        </authorList>
    </citation>
    <scope>NUCLEOTIDE SEQUENCE</scope>
    <source>
        <strain evidence="15">CGMCC 1.15794</strain>
    </source>
</reference>
<dbReference type="InterPro" id="IPR005467">
    <property type="entry name" value="His_kinase_dom"/>
</dbReference>
<dbReference type="PROSITE" id="PS50109">
    <property type="entry name" value="HIS_KIN"/>
    <property type="match status" value="1"/>
</dbReference>
<keyword evidence="16" id="KW-1185">Reference proteome</keyword>
<dbReference type="GO" id="GO:0000155">
    <property type="term" value="F:phosphorelay sensor kinase activity"/>
    <property type="evidence" value="ECO:0007669"/>
    <property type="project" value="InterPro"/>
</dbReference>
<dbReference type="SUPFAM" id="SSF55874">
    <property type="entry name" value="ATPase domain of HSP90 chaperone/DNA topoisomerase II/histidine kinase"/>
    <property type="match status" value="1"/>
</dbReference>
<keyword evidence="10" id="KW-0902">Two-component regulatory system</keyword>
<evidence type="ECO:0000256" key="12">
    <source>
        <dbReference type="SAM" id="Phobius"/>
    </source>
</evidence>
<dbReference type="PANTHER" id="PTHR45436:SF5">
    <property type="entry name" value="SENSOR HISTIDINE KINASE TRCS"/>
    <property type="match status" value="1"/>
</dbReference>
<dbReference type="SUPFAM" id="SSF47384">
    <property type="entry name" value="Homodimeric domain of signal transducing histidine kinase"/>
    <property type="match status" value="1"/>
</dbReference>
<dbReference type="SUPFAM" id="SSF158472">
    <property type="entry name" value="HAMP domain-like"/>
    <property type="match status" value="1"/>
</dbReference>
<evidence type="ECO:0000256" key="2">
    <source>
        <dbReference type="ARBA" id="ARBA00001968"/>
    </source>
</evidence>
<accession>A0A917IGB8</accession>
<protein>
    <recommendedName>
        <fullName evidence="4">histidine kinase</fullName>
        <ecNumber evidence="4">2.7.13.3</ecNumber>
    </recommendedName>
</protein>
<dbReference type="InterPro" id="IPR004358">
    <property type="entry name" value="Sig_transdc_His_kin-like_C"/>
</dbReference>
<dbReference type="Gene3D" id="6.10.340.10">
    <property type="match status" value="1"/>
</dbReference>
<dbReference type="GO" id="GO:0005509">
    <property type="term" value="F:calcium ion binding"/>
    <property type="evidence" value="ECO:0007669"/>
    <property type="project" value="UniProtKB-ARBA"/>
</dbReference>
<dbReference type="GO" id="GO:0005886">
    <property type="term" value="C:plasma membrane"/>
    <property type="evidence" value="ECO:0007669"/>
    <property type="project" value="UniProtKB-SubCell"/>
</dbReference>
<dbReference type="PANTHER" id="PTHR45436">
    <property type="entry name" value="SENSOR HISTIDINE KINASE YKOH"/>
    <property type="match status" value="1"/>
</dbReference>
<keyword evidence="5" id="KW-0597">Phosphoprotein</keyword>
<dbReference type="InterPro" id="IPR050428">
    <property type="entry name" value="TCS_sensor_his_kinase"/>
</dbReference>
<dbReference type="InterPro" id="IPR003661">
    <property type="entry name" value="HisK_dim/P_dom"/>
</dbReference>
<keyword evidence="7 12" id="KW-0812">Transmembrane</keyword>
<gene>
    <name evidence="15" type="ORF">GCM10010921_18060</name>
</gene>
<dbReference type="InterPro" id="IPR003594">
    <property type="entry name" value="HATPase_dom"/>
</dbReference>
<evidence type="ECO:0000256" key="10">
    <source>
        <dbReference type="ARBA" id="ARBA00023012"/>
    </source>
</evidence>
<feature type="transmembrane region" description="Helical" evidence="12">
    <location>
        <begin position="32"/>
        <end position="55"/>
    </location>
</feature>
<evidence type="ECO:0000256" key="7">
    <source>
        <dbReference type="ARBA" id="ARBA00022692"/>
    </source>
</evidence>
<evidence type="ECO:0000256" key="4">
    <source>
        <dbReference type="ARBA" id="ARBA00012438"/>
    </source>
</evidence>
<dbReference type="CDD" id="cd00082">
    <property type="entry name" value="HisKA"/>
    <property type="match status" value="1"/>
</dbReference>
<dbReference type="InterPro" id="IPR003660">
    <property type="entry name" value="HAMP_dom"/>
</dbReference>
<dbReference type="Pfam" id="PF00512">
    <property type="entry name" value="HisKA"/>
    <property type="match status" value="1"/>
</dbReference>
<comment type="cofactor">
    <cofactor evidence="2">
        <name>a divalent metal cation</name>
        <dbReference type="ChEBI" id="CHEBI:60240"/>
    </cofactor>
</comment>
<dbReference type="Proteomes" id="UP000657592">
    <property type="component" value="Unassembled WGS sequence"/>
</dbReference>
<dbReference type="Gene3D" id="1.10.287.130">
    <property type="match status" value="1"/>
</dbReference>
<dbReference type="FunFam" id="1.10.287.130:FF:000001">
    <property type="entry name" value="Two-component sensor histidine kinase"/>
    <property type="match status" value="1"/>
</dbReference>
<dbReference type="CDD" id="cd06225">
    <property type="entry name" value="HAMP"/>
    <property type="match status" value="1"/>
</dbReference>
<dbReference type="SMART" id="SM00387">
    <property type="entry name" value="HATPase_c"/>
    <property type="match status" value="1"/>
</dbReference>
<dbReference type="Gene3D" id="3.30.565.10">
    <property type="entry name" value="Histidine kinase-like ATPase, C-terminal domain"/>
    <property type="match status" value="1"/>
</dbReference>
<feature type="transmembrane region" description="Helical" evidence="12">
    <location>
        <begin position="188"/>
        <end position="210"/>
    </location>
</feature>
<dbReference type="EMBL" id="BMJY01000006">
    <property type="protein sequence ID" value="GGH43810.1"/>
    <property type="molecule type" value="Genomic_DNA"/>
</dbReference>
<keyword evidence="9 12" id="KW-1133">Transmembrane helix</keyword>
<feature type="domain" description="Histidine kinase" evidence="13">
    <location>
        <begin position="283"/>
        <end position="582"/>
    </location>
</feature>
<evidence type="ECO:0000256" key="9">
    <source>
        <dbReference type="ARBA" id="ARBA00022989"/>
    </source>
</evidence>
<dbReference type="Pfam" id="PF00672">
    <property type="entry name" value="HAMP"/>
    <property type="match status" value="1"/>
</dbReference>
<evidence type="ECO:0000259" key="14">
    <source>
        <dbReference type="PROSITE" id="PS50885"/>
    </source>
</evidence>
<evidence type="ECO:0000256" key="11">
    <source>
        <dbReference type="ARBA" id="ARBA00023136"/>
    </source>
</evidence>
<dbReference type="Pfam" id="PF02518">
    <property type="entry name" value="HATPase_c"/>
    <property type="match status" value="1"/>
</dbReference>
<evidence type="ECO:0000256" key="3">
    <source>
        <dbReference type="ARBA" id="ARBA00004236"/>
    </source>
</evidence>
<name>A0A917IGB8_9MICO</name>
<evidence type="ECO:0000256" key="6">
    <source>
        <dbReference type="ARBA" id="ARBA00022679"/>
    </source>
</evidence>
<dbReference type="PROSITE" id="PS50885">
    <property type="entry name" value="HAMP"/>
    <property type="match status" value="1"/>
</dbReference>
<comment type="subcellular location">
    <subcellularLocation>
        <location evidence="3">Cell membrane</location>
    </subcellularLocation>
</comment>
<feature type="domain" description="HAMP" evidence="14">
    <location>
        <begin position="215"/>
        <end position="268"/>
    </location>
</feature>
<dbReference type="EC" id="2.7.13.3" evidence="4"/>
<dbReference type="InterPro" id="IPR036890">
    <property type="entry name" value="HATPase_C_sf"/>
</dbReference>
<dbReference type="FunFam" id="3.30.565.10:FF:000006">
    <property type="entry name" value="Sensor histidine kinase WalK"/>
    <property type="match status" value="1"/>
</dbReference>
<dbReference type="RefSeq" id="WP_229663178.1">
    <property type="nucleotide sequence ID" value="NZ_BMJY01000006.1"/>
</dbReference>
<reference evidence="15" key="2">
    <citation type="submission" date="2020-09" db="EMBL/GenBank/DDBJ databases">
        <authorList>
            <person name="Sun Q."/>
            <person name="Zhou Y."/>
        </authorList>
    </citation>
    <scope>NUCLEOTIDE SEQUENCE</scope>
    <source>
        <strain evidence="15">CGMCC 1.15794</strain>
    </source>
</reference>
<sequence length="613" mass="66144">MPAAIPQRGPVLAKKTDAITRWWRRISLRAKVTGVTVTVLALGLLATGVGTTPILRGALVGNIESSLQQLAVTPVGEQLFNISGDEVRGPVFTTRANAPRTDYYVAIYGPEGDLLATGGGRGPGFPRPLFHSEYPLSNAYADQGKIFVLTDGAGEVFHAAVAVNPLPQSGTFYTQMVALPLDEVDRFIGTYFGIFTLVSLATIVWGALLTRWAVTLTFRRFSQVENTAMSIAAGDFSQRLTDIEPHTEIGRLKSAINTMLDRVDAALSQRDATVRQMRRFVGDASHELRTPLVSVRGYAELYRMGAIQGPEDTARAMERIEKEAIRMGVLVEDLLALARLDERRELDIAPVDLRPLARDAALDVRAADPARLVTVIDTTAEALTGPIAISAPVEPPAEEHRDGVTTDTKSIPRRLPRSITAATEGLASMLRRRNRAAGEPTGEIEVPPLDFSVPQAMRPVAVPPVILGEEHRVRQVIANLLGNARRFSPEGSPIEIEVGVDIEKDMGWIAVVDHGEGVPEAIRDQIFERFWRADTSRARETGGSGLGLAIVASIVEALHGAVAVTDTPGGGATFRVSFPLAQRRDIADHAYIETQPMPKLRPDEDAGGANAGA</sequence>
<dbReference type="AlphaFoldDB" id="A0A917IGB8"/>
<dbReference type="SMART" id="SM00388">
    <property type="entry name" value="HisKA"/>
    <property type="match status" value="1"/>
</dbReference>
<evidence type="ECO:0000256" key="8">
    <source>
        <dbReference type="ARBA" id="ARBA00022777"/>
    </source>
</evidence>
<evidence type="ECO:0000256" key="1">
    <source>
        <dbReference type="ARBA" id="ARBA00000085"/>
    </source>
</evidence>
<evidence type="ECO:0000313" key="15">
    <source>
        <dbReference type="EMBL" id="GGH43810.1"/>
    </source>
</evidence>
<dbReference type="SMART" id="SM00304">
    <property type="entry name" value="HAMP"/>
    <property type="match status" value="1"/>
</dbReference>
<organism evidence="15 16">
    <name type="scientific">Microbacterium album</name>
    <dbReference type="NCBI Taxonomy" id="2053191"/>
    <lineage>
        <taxon>Bacteria</taxon>
        <taxon>Bacillati</taxon>
        <taxon>Actinomycetota</taxon>
        <taxon>Actinomycetes</taxon>
        <taxon>Micrococcales</taxon>
        <taxon>Microbacteriaceae</taxon>
        <taxon>Microbacterium</taxon>
    </lineage>
</organism>
<keyword evidence="11 12" id="KW-0472">Membrane</keyword>
<comment type="caution">
    <text evidence="15">The sequence shown here is derived from an EMBL/GenBank/DDBJ whole genome shotgun (WGS) entry which is preliminary data.</text>
</comment>
<proteinExistence type="predicted"/>